<accession>A0ABV6KEH6</accession>
<dbReference type="SUPFAM" id="SSF47928">
    <property type="entry name" value="N-terminal domain of the delta subunit of the F1F0-ATP synthase"/>
    <property type="match status" value="1"/>
</dbReference>
<dbReference type="PANTHER" id="PTHR11910">
    <property type="entry name" value="ATP SYNTHASE DELTA CHAIN"/>
    <property type="match status" value="1"/>
</dbReference>
<proteinExistence type="inferred from homology"/>
<sequence length="182" mass="20533">MSNQAVANRYAFALFQLAKEKKQLDKVNNELATIKDVFETTPELVSYLDHPKVTTKQKQEFVQKQFSGSVSELSLHTLLLLIERKRTDILVPMVNKFKELAYAAQDMAEATVYSVKPLSEAEQAEIAKVFAKKAKKSKLEVKNIVDSELIGGIKIRIGDRIYDGTLKTQLDSMKRKLVAGTR</sequence>
<evidence type="ECO:0000256" key="5">
    <source>
        <dbReference type="ARBA" id="ARBA00023136"/>
    </source>
</evidence>
<evidence type="ECO:0000256" key="6">
    <source>
        <dbReference type="ARBA" id="ARBA00023196"/>
    </source>
</evidence>
<dbReference type="EMBL" id="JBHLUX010000036">
    <property type="protein sequence ID" value="MFC0471714.1"/>
    <property type="molecule type" value="Genomic_DNA"/>
</dbReference>
<evidence type="ECO:0000256" key="4">
    <source>
        <dbReference type="ARBA" id="ARBA00023065"/>
    </source>
</evidence>
<comment type="function">
    <text evidence="8">F(1)F(0) ATP synthase produces ATP from ADP in the presence of a proton or sodium gradient. F-type ATPases consist of two structural domains, F(1) containing the extramembraneous catalytic core and F(0) containing the membrane proton channel, linked together by a central stalk and a peripheral stalk. During catalysis, ATP synthesis in the catalytic domain of F(1) is coupled via a rotary mechanism of the central stalk subunits to proton translocation.</text>
</comment>
<comment type="function">
    <text evidence="8">This protein is part of the stalk that links CF(0) to CF(1). It either transmits conformational changes from CF(0) to CF(1) or is implicated in proton conduction.</text>
</comment>
<evidence type="ECO:0000256" key="2">
    <source>
        <dbReference type="ARBA" id="ARBA00022448"/>
    </source>
</evidence>
<keyword evidence="6 8" id="KW-0139">CF(1)</keyword>
<dbReference type="InterPro" id="IPR026015">
    <property type="entry name" value="ATP_synth_OSCP/delta_N_sf"/>
</dbReference>
<dbReference type="PROSITE" id="PS00389">
    <property type="entry name" value="ATPASE_DELTA"/>
    <property type="match status" value="1"/>
</dbReference>
<comment type="subcellular location">
    <subcellularLocation>
        <location evidence="8">Cell membrane</location>
        <topology evidence="8">Peripheral membrane protein</topology>
    </subcellularLocation>
    <subcellularLocation>
        <location evidence="1">Membrane</location>
    </subcellularLocation>
</comment>
<evidence type="ECO:0000256" key="7">
    <source>
        <dbReference type="ARBA" id="ARBA00023310"/>
    </source>
</evidence>
<dbReference type="NCBIfam" id="TIGR01145">
    <property type="entry name" value="ATP_synt_delta"/>
    <property type="match status" value="1"/>
</dbReference>
<keyword evidence="4 8" id="KW-0406">Ion transport</keyword>
<organism evidence="9 10">
    <name type="scientific">Halalkalibacter kiskunsagensis</name>
    <dbReference type="NCBI Taxonomy" id="1548599"/>
    <lineage>
        <taxon>Bacteria</taxon>
        <taxon>Bacillati</taxon>
        <taxon>Bacillota</taxon>
        <taxon>Bacilli</taxon>
        <taxon>Bacillales</taxon>
        <taxon>Bacillaceae</taxon>
        <taxon>Halalkalibacter</taxon>
    </lineage>
</organism>
<dbReference type="Pfam" id="PF00213">
    <property type="entry name" value="OSCP"/>
    <property type="match status" value="1"/>
</dbReference>
<dbReference type="NCBIfam" id="NF004403">
    <property type="entry name" value="PRK05758.2-4"/>
    <property type="match status" value="1"/>
</dbReference>
<reference evidence="9 10" key="1">
    <citation type="submission" date="2024-09" db="EMBL/GenBank/DDBJ databases">
        <authorList>
            <person name="Sun Q."/>
            <person name="Mori K."/>
        </authorList>
    </citation>
    <scope>NUCLEOTIDE SEQUENCE [LARGE SCALE GENOMIC DNA]</scope>
    <source>
        <strain evidence="9 10">NCAIM B.02610</strain>
    </source>
</reference>
<evidence type="ECO:0000313" key="10">
    <source>
        <dbReference type="Proteomes" id="UP001589838"/>
    </source>
</evidence>
<comment type="caution">
    <text evidence="9">The sequence shown here is derived from an EMBL/GenBank/DDBJ whole genome shotgun (WGS) entry which is preliminary data.</text>
</comment>
<evidence type="ECO:0000256" key="8">
    <source>
        <dbReference type="HAMAP-Rule" id="MF_01416"/>
    </source>
</evidence>
<dbReference type="HAMAP" id="MF_01416">
    <property type="entry name" value="ATP_synth_delta_bact"/>
    <property type="match status" value="1"/>
</dbReference>
<evidence type="ECO:0000256" key="1">
    <source>
        <dbReference type="ARBA" id="ARBA00004370"/>
    </source>
</evidence>
<dbReference type="RefSeq" id="WP_335959575.1">
    <property type="nucleotide sequence ID" value="NZ_JAXBLX010000006.1"/>
</dbReference>
<keyword evidence="3 8" id="KW-0375">Hydrogen ion transport</keyword>
<keyword evidence="10" id="KW-1185">Reference proteome</keyword>
<keyword evidence="2 8" id="KW-0813">Transport</keyword>
<protein>
    <recommendedName>
        <fullName evidence="8">ATP synthase subunit delta</fullName>
    </recommendedName>
    <alternativeName>
        <fullName evidence="8">ATP synthase F(1) sector subunit delta</fullName>
    </alternativeName>
    <alternativeName>
        <fullName evidence="8">F-type ATPase subunit delta</fullName>
        <shortName evidence="8">F-ATPase subunit delta</shortName>
    </alternativeName>
</protein>
<keyword evidence="5 8" id="KW-0472">Membrane</keyword>
<dbReference type="InterPro" id="IPR000711">
    <property type="entry name" value="ATPase_OSCP/dsu"/>
</dbReference>
<keyword evidence="7 8" id="KW-0066">ATP synthesis</keyword>
<gene>
    <name evidence="8" type="primary">atpH</name>
    <name evidence="9" type="ORF">ACFFHM_14730</name>
</gene>
<dbReference type="InterPro" id="IPR020781">
    <property type="entry name" value="ATPase_OSCP/d_CS"/>
</dbReference>
<dbReference type="Gene3D" id="1.10.520.20">
    <property type="entry name" value="N-terminal domain of the delta subunit of the F1F0-ATP synthase"/>
    <property type="match status" value="1"/>
</dbReference>
<keyword evidence="8" id="KW-1003">Cell membrane</keyword>
<comment type="similarity">
    <text evidence="8">Belongs to the ATPase delta chain family.</text>
</comment>
<evidence type="ECO:0000256" key="3">
    <source>
        <dbReference type="ARBA" id="ARBA00022781"/>
    </source>
</evidence>
<dbReference type="Proteomes" id="UP001589838">
    <property type="component" value="Unassembled WGS sequence"/>
</dbReference>
<dbReference type="PRINTS" id="PR00125">
    <property type="entry name" value="ATPASEDELTA"/>
</dbReference>
<evidence type="ECO:0000313" key="9">
    <source>
        <dbReference type="EMBL" id="MFC0471714.1"/>
    </source>
</evidence>
<name>A0ABV6KEH6_9BACI</name>